<dbReference type="Proteomes" id="UP000004259">
    <property type="component" value="Unassembled WGS sequence"/>
</dbReference>
<organism evidence="1 2">
    <name type="scientific">Ruminococcus albus 8</name>
    <dbReference type="NCBI Taxonomy" id="246199"/>
    <lineage>
        <taxon>Bacteria</taxon>
        <taxon>Bacillati</taxon>
        <taxon>Bacillota</taxon>
        <taxon>Clostridia</taxon>
        <taxon>Eubacteriales</taxon>
        <taxon>Oscillospiraceae</taxon>
        <taxon>Ruminococcus</taxon>
    </lineage>
</organism>
<reference evidence="1 2" key="1">
    <citation type="submission" date="2011-02" db="EMBL/GenBank/DDBJ databases">
        <authorList>
            <person name="Nelson K.E."/>
            <person name="Sutton G."/>
            <person name="Torralba M."/>
            <person name="Durkin S."/>
            <person name="Harkins D."/>
            <person name="Montgomery R."/>
            <person name="Ziemer C."/>
            <person name="Klaassens E."/>
            <person name="Ocuiv P."/>
            <person name="Morrison M."/>
        </authorList>
    </citation>
    <scope>NUCLEOTIDE SEQUENCE [LARGE SCALE GENOMIC DNA]</scope>
    <source>
        <strain evidence="1 2">8</strain>
    </source>
</reference>
<dbReference type="AlphaFoldDB" id="E9S7L3"/>
<accession>E9S7L3</accession>
<keyword evidence="2" id="KW-1185">Reference proteome</keyword>
<gene>
    <name evidence="1" type="ORF">CUS_4938</name>
</gene>
<proteinExistence type="predicted"/>
<comment type="caution">
    <text evidence="1">The sequence shown here is derived from an EMBL/GenBank/DDBJ whole genome shotgun (WGS) entry which is preliminary data.</text>
</comment>
<protein>
    <submittedName>
        <fullName evidence="1">Uncharacterized protein</fullName>
    </submittedName>
</protein>
<sequence>MHWAENRLDAEIGQVFGRGRMFSCEWLIKTNNTDISLSPDMGKAGVCGHADLAI</sequence>
<dbReference type="STRING" id="246199.CUS_4938"/>
<evidence type="ECO:0000313" key="2">
    <source>
        <dbReference type="Proteomes" id="UP000004259"/>
    </source>
</evidence>
<name>E9S7L3_RUMAL</name>
<evidence type="ECO:0000313" key="1">
    <source>
        <dbReference type="EMBL" id="EGC04735.1"/>
    </source>
</evidence>
<dbReference type="EMBL" id="ADKM02000012">
    <property type="protein sequence ID" value="EGC04735.1"/>
    <property type="molecule type" value="Genomic_DNA"/>
</dbReference>